<dbReference type="Gene3D" id="1.10.490.20">
    <property type="entry name" value="Phycocyanins"/>
    <property type="match status" value="1"/>
</dbReference>
<accession>A0A2W1JZW5</accession>
<dbReference type="InterPro" id="IPR009050">
    <property type="entry name" value="Globin-like_sf"/>
</dbReference>
<evidence type="ECO:0000256" key="2">
    <source>
        <dbReference type="ARBA" id="ARBA00022991"/>
    </source>
</evidence>
<evidence type="ECO:0000256" key="4">
    <source>
        <dbReference type="SAM" id="Coils"/>
    </source>
</evidence>
<dbReference type="InterPro" id="IPR038719">
    <property type="entry name" value="Phycobilisome_asu/bsu_sf"/>
</dbReference>
<keyword evidence="3" id="KW-0089">Bile pigment</keyword>
<dbReference type="SUPFAM" id="SSF46458">
    <property type="entry name" value="Globin-like"/>
    <property type="match status" value="1"/>
</dbReference>
<evidence type="ECO:0000256" key="1">
    <source>
        <dbReference type="ARBA" id="ARBA00008182"/>
    </source>
</evidence>
<keyword evidence="4" id="KW-0175">Coiled coil</keyword>
<dbReference type="OrthoDB" id="423955at2"/>
<protein>
    <submittedName>
        <fullName evidence="5">Phycobiliprotein-related photosystem II assembly protein</fullName>
    </submittedName>
</protein>
<dbReference type="InterPro" id="IPR012128">
    <property type="entry name" value="Phycobilisome_asu/bsu"/>
</dbReference>
<dbReference type="GO" id="GO:0015979">
    <property type="term" value="P:photosynthesis"/>
    <property type="evidence" value="ECO:0007669"/>
    <property type="project" value="InterPro"/>
</dbReference>
<comment type="similarity">
    <text evidence="1">Belongs to the phycobiliprotein family.</text>
</comment>
<evidence type="ECO:0000313" key="5">
    <source>
        <dbReference type="EMBL" id="PZD73617.1"/>
    </source>
</evidence>
<gene>
    <name evidence="5" type="ORF">C1752_02094</name>
</gene>
<keyword evidence="6" id="KW-1185">Reference proteome</keyword>
<reference evidence="5 6" key="1">
    <citation type="journal article" date="2018" name="Sci. Rep.">
        <title>A novel species of the marine cyanobacterium Acaryochloris with a unique pigment content and lifestyle.</title>
        <authorList>
            <person name="Partensky F."/>
            <person name="Six C."/>
            <person name="Ratin M."/>
            <person name="Garczarek L."/>
            <person name="Vaulot D."/>
            <person name="Probert I."/>
            <person name="Calteau A."/>
            <person name="Gourvil P."/>
            <person name="Marie D."/>
            <person name="Grebert T."/>
            <person name="Bouchier C."/>
            <person name="Le Panse S."/>
            <person name="Gachenot M."/>
            <person name="Rodriguez F."/>
            <person name="Garrido J.L."/>
        </authorList>
    </citation>
    <scope>NUCLEOTIDE SEQUENCE [LARGE SCALE GENOMIC DNA]</scope>
    <source>
        <strain evidence="5 6">RCC1774</strain>
    </source>
</reference>
<keyword evidence="2" id="KW-0157">Chromophore</keyword>
<evidence type="ECO:0000313" key="6">
    <source>
        <dbReference type="Proteomes" id="UP000248857"/>
    </source>
</evidence>
<dbReference type="RefSeq" id="WP_110986055.1">
    <property type="nucleotide sequence ID" value="NZ_CAWNWM010000005.1"/>
</dbReference>
<dbReference type="SMR" id="A0A2W1JZW5"/>
<proteinExistence type="inferred from homology"/>
<dbReference type="Proteomes" id="UP000248857">
    <property type="component" value="Unassembled WGS sequence"/>
</dbReference>
<name>A0A2W1JZW5_9CYAN</name>
<dbReference type="CDD" id="cd08919">
    <property type="entry name" value="PBP-like"/>
    <property type="match status" value="1"/>
</dbReference>
<sequence>MLTQLARVSLDADGRFATATELQFIKDYLESADHRISAYEKIRDAEEQIMDQIEEKALEKNARVFHKGTRDMVETCRRDRKHLLKSSAAAMLVSDLDRLRDSMLLWQRTLINAFQDQQTSQIVSQVTPKVMEQQLTPEEAKQMTPALQLSQALLS</sequence>
<comment type="caution">
    <text evidence="5">The sequence shown here is derived from an EMBL/GenBank/DDBJ whole genome shotgun (WGS) entry which is preliminary data.</text>
</comment>
<dbReference type="EMBL" id="PQWO01000005">
    <property type="protein sequence ID" value="PZD73617.1"/>
    <property type="molecule type" value="Genomic_DNA"/>
</dbReference>
<dbReference type="GO" id="GO:0030089">
    <property type="term" value="C:phycobilisome"/>
    <property type="evidence" value="ECO:0007669"/>
    <property type="project" value="InterPro"/>
</dbReference>
<dbReference type="Pfam" id="PF00502">
    <property type="entry name" value="Phycobilisome"/>
    <property type="match status" value="1"/>
</dbReference>
<feature type="coiled-coil region" evidence="4">
    <location>
        <begin position="36"/>
        <end position="63"/>
    </location>
</feature>
<dbReference type="AlphaFoldDB" id="A0A2W1JZW5"/>
<organism evidence="5 6">
    <name type="scientific">Acaryochloris thomasi RCC1774</name>
    <dbReference type="NCBI Taxonomy" id="1764569"/>
    <lineage>
        <taxon>Bacteria</taxon>
        <taxon>Bacillati</taxon>
        <taxon>Cyanobacteriota</taxon>
        <taxon>Cyanophyceae</taxon>
        <taxon>Acaryochloridales</taxon>
        <taxon>Acaryochloridaceae</taxon>
        <taxon>Acaryochloris</taxon>
        <taxon>Acaryochloris thomasi</taxon>
    </lineage>
</organism>
<evidence type="ECO:0000256" key="3">
    <source>
        <dbReference type="ARBA" id="ARBA00023307"/>
    </source>
</evidence>